<evidence type="ECO:0000256" key="1">
    <source>
        <dbReference type="SAM" id="SignalP"/>
    </source>
</evidence>
<accession>A0A0A1TSD0</accession>
<dbReference type="EMBL" id="CDHN01000009">
    <property type="protein sequence ID" value="CEJ95205.1"/>
    <property type="molecule type" value="Genomic_DNA"/>
</dbReference>
<dbReference type="OrthoDB" id="3028814at2759"/>
<gene>
    <name evidence="2" type="ORF">VHEMI10700</name>
</gene>
<evidence type="ECO:0000313" key="3">
    <source>
        <dbReference type="Proteomes" id="UP000039046"/>
    </source>
</evidence>
<dbReference type="HOGENOM" id="CLU_2147618_0_0_1"/>
<proteinExistence type="predicted"/>
<keyword evidence="1" id="KW-0732">Signal</keyword>
<protein>
    <submittedName>
        <fullName evidence="2">Uncharacterized protein</fullName>
    </submittedName>
</protein>
<dbReference type="Proteomes" id="UP000039046">
    <property type="component" value="Unassembled WGS sequence"/>
</dbReference>
<evidence type="ECO:0000313" key="2">
    <source>
        <dbReference type="EMBL" id="CEJ95205.1"/>
    </source>
</evidence>
<feature type="signal peptide" evidence="1">
    <location>
        <begin position="1"/>
        <end position="21"/>
    </location>
</feature>
<name>A0A0A1TSD0_9HYPO</name>
<organism evidence="2 3">
    <name type="scientific">[Torrubiella] hemipterigena</name>
    <dbReference type="NCBI Taxonomy" id="1531966"/>
    <lineage>
        <taxon>Eukaryota</taxon>
        <taxon>Fungi</taxon>
        <taxon>Dikarya</taxon>
        <taxon>Ascomycota</taxon>
        <taxon>Pezizomycotina</taxon>
        <taxon>Sordariomycetes</taxon>
        <taxon>Hypocreomycetidae</taxon>
        <taxon>Hypocreales</taxon>
        <taxon>Clavicipitaceae</taxon>
        <taxon>Clavicipitaceae incertae sedis</taxon>
        <taxon>'Torrubiella' clade</taxon>
    </lineage>
</organism>
<sequence>MLAPTSFVAIAILATLSPAQACLRLYGRVAVNDYGYLTVVDNGIQTCVGQVKSGDKNLGCINGYSLNYDYTDSPMGGPFPITYCNHGTCYSIKIPLDYHQPGQYRFDYTTFC</sequence>
<feature type="chain" id="PRO_5001979743" evidence="1">
    <location>
        <begin position="22"/>
        <end position="112"/>
    </location>
</feature>
<keyword evidence="3" id="KW-1185">Reference proteome</keyword>
<reference evidence="2 3" key="1">
    <citation type="journal article" date="2015" name="Genome Announc.">
        <title>Draft Genome Sequence and Gene Annotation of the Entomopathogenic Fungus Verticillium hemipterigenum.</title>
        <authorList>
            <person name="Horn F."/>
            <person name="Habel A."/>
            <person name="Scharf D.H."/>
            <person name="Dworschak J."/>
            <person name="Brakhage A.A."/>
            <person name="Guthke R."/>
            <person name="Hertweck C."/>
            <person name="Linde J."/>
        </authorList>
    </citation>
    <scope>NUCLEOTIDE SEQUENCE [LARGE SCALE GENOMIC DNA]</scope>
</reference>
<dbReference type="AlphaFoldDB" id="A0A0A1TSD0"/>